<name>A0ABR1H508_9HYPO</name>
<proteinExistence type="predicted"/>
<evidence type="ECO:0000313" key="3">
    <source>
        <dbReference type="EMBL" id="KAK7416183.1"/>
    </source>
</evidence>
<dbReference type="PANTHER" id="PTHR10039:SF10">
    <property type="entry name" value="NACHT DOMAIN-CONTAINING PROTEIN"/>
    <property type="match status" value="1"/>
</dbReference>
<organism evidence="3 4">
    <name type="scientific">Neonectria punicea</name>
    <dbReference type="NCBI Taxonomy" id="979145"/>
    <lineage>
        <taxon>Eukaryota</taxon>
        <taxon>Fungi</taxon>
        <taxon>Dikarya</taxon>
        <taxon>Ascomycota</taxon>
        <taxon>Pezizomycotina</taxon>
        <taxon>Sordariomycetes</taxon>
        <taxon>Hypocreomycetidae</taxon>
        <taxon>Hypocreales</taxon>
        <taxon>Nectriaceae</taxon>
        <taxon>Neonectria</taxon>
    </lineage>
</organism>
<gene>
    <name evidence="3" type="ORF">QQX98_005380</name>
</gene>
<sequence length="413" mass="46420">MSTTGELLEKAVEGLDEALTPHMKRMMDNSCRDFDSDESAIIAFTMDLDRADAKRRGRSIAMPLYSLIESVQQFSGVVETFVSVNLKIARLVLANFTTYFQAFSSILVGIRKTTLLFEDYKKLIPNSVKLQEALCEYYASIITCCTHLILIIRRPLNRNKELLEGLSNYDYGTSIQQARKKRFNGTGEWLFSTAPFLQWKADEKSATLCLNGKIGSGKTILSAAVVDHLVQHESPSSADMFHFVRYNVDISKQPETILRSLIRQNLKPESLSGEMTACLSTAAKSLYSLDTLQVLLERKLLSYPTTFIVIDALDECPAADRRILMEVLSSIMTLPSVRLKLFVSTRGSGLYRMRQQSANMYDISTHAEKSSQDIEVYIRDVIDMKVETGDLTIQDEGIIPEIRDALRDGAQGM</sequence>
<dbReference type="EMBL" id="JAZAVJ010000072">
    <property type="protein sequence ID" value="KAK7416183.1"/>
    <property type="molecule type" value="Genomic_DNA"/>
</dbReference>
<keyword evidence="1" id="KW-0677">Repeat</keyword>
<keyword evidence="4" id="KW-1185">Reference proteome</keyword>
<dbReference type="Gene3D" id="3.40.50.300">
    <property type="entry name" value="P-loop containing nucleotide triphosphate hydrolases"/>
    <property type="match status" value="1"/>
</dbReference>
<evidence type="ECO:0000256" key="1">
    <source>
        <dbReference type="ARBA" id="ARBA00022737"/>
    </source>
</evidence>
<dbReference type="Pfam" id="PF24883">
    <property type="entry name" value="NPHP3_N"/>
    <property type="match status" value="1"/>
</dbReference>
<comment type="caution">
    <text evidence="3">The sequence shown here is derived from an EMBL/GenBank/DDBJ whole genome shotgun (WGS) entry which is preliminary data.</text>
</comment>
<reference evidence="3 4" key="1">
    <citation type="journal article" date="2025" name="Microbiol. Resour. Announc.">
        <title>Draft genome sequences for Neonectria magnoliae and Neonectria punicea, canker pathogens of Liriodendron tulipifera and Acer saccharum in West Virginia.</title>
        <authorList>
            <person name="Petronek H.M."/>
            <person name="Kasson M.T."/>
            <person name="Metheny A.M."/>
            <person name="Stauder C.M."/>
            <person name="Lovett B."/>
            <person name="Lynch S.C."/>
            <person name="Garnas J.R."/>
            <person name="Kasson L.R."/>
            <person name="Stajich J.E."/>
        </authorList>
    </citation>
    <scope>NUCLEOTIDE SEQUENCE [LARGE SCALE GENOMIC DNA]</scope>
    <source>
        <strain evidence="3 4">NRRL 64653</strain>
    </source>
</reference>
<accession>A0ABR1H508</accession>
<dbReference type="PROSITE" id="PS50837">
    <property type="entry name" value="NACHT"/>
    <property type="match status" value="1"/>
</dbReference>
<dbReference type="InterPro" id="IPR056884">
    <property type="entry name" value="NPHP3-like_N"/>
</dbReference>
<evidence type="ECO:0000259" key="2">
    <source>
        <dbReference type="PROSITE" id="PS50837"/>
    </source>
</evidence>
<dbReference type="PANTHER" id="PTHR10039">
    <property type="entry name" value="AMELOGENIN"/>
    <property type="match status" value="1"/>
</dbReference>
<dbReference type="SUPFAM" id="SSF52540">
    <property type="entry name" value="P-loop containing nucleoside triphosphate hydrolases"/>
    <property type="match status" value="1"/>
</dbReference>
<dbReference type="InterPro" id="IPR027417">
    <property type="entry name" value="P-loop_NTPase"/>
</dbReference>
<evidence type="ECO:0000313" key="4">
    <source>
        <dbReference type="Proteomes" id="UP001498476"/>
    </source>
</evidence>
<feature type="domain" description="NACHT" evidence="2">
    <location>
        <begin position="206"/>
        <end position="346"/>
    </location>
</feature>
<dbReference type="Proteomes" id="UP001498476">
    <property type="component" value="Unassembled WGS sequence"/>
</dbReference>
<protein>
    <recommendedName>
        <fullName evidence="2">NACHT domain-containing protein</fullName>
    </recommendedName>
</protein>
<dbReference type="InterPro" id="IPR007111">
    <property type="entry name" value="NACHT_NTPase"/>
</dbReference>